<feature type="compositionally biased region" description="Basic and acidic residues" evidence="2">
    <location>
        <begin position="503"/>
        <end position="513"/>
    </location>
</feature>
<dbReference type="PANTHER" id="PTHR47497">
    <property type="entry name" value="TUMOR NECROSIS FACTOR RECEPTOR SUPERFAMILY MEMBER 8"/>
    <property type="match status" value="1"/>
</dbReference>
<name>L9L5E8_TUPCH</name>
<feature type="region of interest" description="Disordered" evidence="2">
    <location>
        <begin position="211"/>
        <end position="233"/>
    </location>
</feature>
<sequence>MHALHAALALWLLEALRAFPQDKAHTATCDGDPSNYYDKTAGRCCYRCPSVEAGEQSLWGAADSFLFSTCLLSRPPPVPSLQEGVPLQMSEACPGLSPMHPCPQTSADCTKQCERDYYLSESGRCTPCVSCSRGFAAPAGTAKKDTICEPLAPESRPDCSSPAGCKAPNSPISGFFPSSKDSQVTPMSPEWPGDNSNTRTTLLRGGASLTPEEASRLMRASTSPSSLGKLSPDPGLSPMQPCPQGSPSCRKQCEPDYYLDRNGRCRACVSCSRDDLVEKTPCSWNSSRVCECRPGMHCATSATNSCARCVSLPKCTPAMAVRRQEMATRDTTYKSPPPGSHPDCSIPQGSSEKPASTTPTPTPLLVSQTRKMLSVPTSAPISLSSTAKPIVDSGPALFSVLLVLLVLVVGLFFLLCYWRPCRKQIRQKLHLCYPGQTFRPRPTPADSSPRRNLTQPRRIEAEEELGLMSLPAVETCLNVGAACPNSLPLQDASPAEGPSSPKDLPEPRVSTEHTNNRIEKIYIMKADTVIVGTVKTEVPEGRGLVGPAEPEFDEELEVDHVPHYPEQETEPPVSSCGDVMFSVEEEGKEDPGK</sequence>
<comment type="caution">
    <text evidence="1">Lacks conserved residue(s) required for the propagation of feature annotation.</text>
</comment>
<dbReference type="AlphaFoldDB" id="L9L5E8"/>
<feature type="compositionally biased region" description="Acidic residues" evidence="2">
    <location>
        <begin position="583"/>
        <end position="593"/>
    </location>
</feature>
<dbReference type="FunCoup" id="L9L5E8">
    <property type="interactions" value="310"/>
</dbReference>
<dbReference type="EMBL" id="KB320563">
    <property type="protein sequence ID" value="ELW68632.1"/>
    <property type="molecule type" value="Genomic_DNA"/>
</dbReference>
<dbReference type="SUPFAM" id="SSF57586">
    <property type="entry name" value="TNF receptor-like"/>
    <property type="match status" value="1"/>
</dbReference>
<evidence type="ECO:0000256" key="3">
    <source>
        <dbReference type="SAM" id="Phobius"/>
    </source>
</evidence>
<feature type="chain" id="PRO_5004000469" evidence="4">
    <location>
        <begin position="19"/>
        <end position="593"/>
    </location>
</feature>
<keyword evidence="4" id="KW-0732">Signal</keyword>
<dbReference type="InterPro" id="IPR001368">
    <property type="entry name" value="TNFR/NGFR_Cys_rich_reg"/>
</dbReference>
<feature type="compositionally biased region" description="Polar residues" evidence="2">
    <location>
        <begin position="347"/>
        <end position="356"/>
    </location>
</feature>
<dbReference type="PANTHER" id="PTHR47497:SF1">
    <property type="entry name" value="TUMOR NECROSIS FACTOR RECEPTOR SUPERFAMILY MEMBER 8"/>
    <property type="match status" value="1"/>
</dbReference>
<evidence type="ECO:0000313" key="7">
    <source>
        <dbReference type="Proteomes" id="UP000011518"/>
    </source>
</evidence>
<evidence type="ECO:0000313" key="6">
    <source>
        <dbReference type="EMBL" id="ELW68632.1"/>
    </source>
</evidence>
<dbReference type="SMART" id="SM00208">
    <property type="entry name" value="TNFR"/>
    <property type="match status" value="3"/>
</dbReference>
<dbReference type="InterPro" id="IPR020416">
    <property type="entry name" value="TNFR_8"/>
</dbReference>
<evidence type="ECO:0000256" key="2">
    <source>
        <dbReference type="SAM" id="MobiDB-lite"/>
    </source>
</evidence>
<evidence type="ECO:0000256" key="4">
    <source>
        <dbReference type="SAM" id="SignalP"/>
    </source>
</evidence>
<evidence type="ECO:0000256" key="1">
    <source>
        <dbReference type="PROSITE-ProRule" id="PRU00206"/>
    </source>
</evidence>
<feature type="transmembrane region" description="Helical" evidence="3">
    <location>
        <begin position="396"/>
        <end position="418"/>
    </location>
</feature>
<dbReference type="GO" id="GO:0007165">
    <property type="term" value="P:signal transduction"/>
    <property type="evidence" value="ECO:0007669"/>
    <property type="project" value="InterPro"/>
</dbReference>
<keyword evidence="3" id="KW-1133">Transmembrane helix</keyword>
<dbReference type="InterPro" id="IPR034002">
    <property type="entry name" value="TNFRSF8_N"/>
</dbReference>
<gene>
    <name evidence="6" type="ORF">TREES_T100008729</name>
</gene>
<accession>L9L5E8</accession>
<feature type="region of interest" description="Disordered" evidence="2">
    <location>
        <begin position="488"/>
        <end position="513"/>
    </location>
</feature>
<feature type="domain" description="TNFR-Cys" evidence="5">
    <location>
        <begin position="252"/>
        <end position="290"/>
    </location>
</feature>
<reference evidence="7" key="2">
    <citation type="journal article" date="2013" name="Nat. Commun.">
        <title>Genome of the Chinese tree shrew.</title>
        <authorList>
            <person name="Fan Y."/>
            <person name="Huang Z.Y."/>
            <person name="Cao C.C."/>
            <person name="Chen C.S."/>
            <person name="Chen Y.X."/>
            <person name="Fan D.D."/>
            <person name="He J."/>
            <person name="Hou H.L."/>
            <person name="Hu L."/>
            <person name="Hu X.T."/>
            <person name="Jiang X.T."/>
            <person name="Lai R."/>
            <person name="Lang Y.S."/>
            <person name="Liang B."/>
            <person name="Liao S.G."/>
            <person name="Mu D."/>
            <person name="Ma Y.Y."/>
            <person name="Niu Y.Y."/>
            <person name="Sun X.Q."/>
            <person name="Xia J.Q."/>
            <person name="Xiao J."/>
            <person name="Xiong Z.Q."/>
            <person name="Xu L."/>
            <person name="Yang L."/>
            <person name="Zhang Y."/>
            <person name="Zhao W."/>
            <person name="Zhao X.D."/>
            <person name="Zheng Y.T."/>
            <person name="Zhou J.M."/>
            <person name="Zhu Y.B."/>
            <person name="Zhang G.J."/>
            <person name="Wang J."/>
            <person name="Yao Y.G."/>
        </authorList>
    </citation>
    <scope>NUCLEOTIDE SEQUENCE [LARGE SCALE GENOMIC DNA]</scope>
</reference>
<dbReference type="SMR" id="L9L5E8"/>
<keyword evidence="7" id="KW-1185">Reference proteome</keyword>
<dbReference type="PROSITE" id="PS50050">
    <property type="entry name" value="TNFR_NGFR_2"/>
    <property type="match status" value="1"/>
</dbReference>
<feature type="region of interest" description="Disordered" evidence="2">
    <location>
        <begin position="564"/>
        <end position="593"/>
    </location>
</feature>
<dbReference type="InterPro" id="IPR052862">
    <property type="entry name" value="TNFR_superfamily_member_8"/>
</dbReference>
<dbReference type="PRINTS" id="PR01923">
    <property type="entry name" value="TNFACTORR8"/>
</dbReference>
<feature type="repeat" description="TNFR-Cys" evidence="1">
    <location>
        <begin position="252"/>
        <end position="290"/>
    </location>
</feature>
<feature type="region of interest" description="Disordered" evidence="2">
    <location>
        <begin position="326"/>
        <end position="363"/>
    </location>
</feature>
<evidence type="ECO:0000259" key="5">
    <source>
        <dbReference type="PROSITE" id="PS50050"/>
    </source>
</evidence>
<feature type="region of interest" description="Disordered" evidence="2">
    <location>
        <begin position="436"/>
        <end position="455"/>
    </location>
</feature>
<dbReference type="InParanoid" id="L9L5E8"/>
<dbReference type="CDD" id="cd13409">
    <property type="entry name" value="TNFRSF8"/>
    <property type="match status" value="1"/>
</dbReference>
<dbReference type="eggNOG" id="ENOG502SNQ9">
    <property type="taxonomic scope" value="Eukaryota"/>
</dbReference>
<keyword evidence="3" id="KW-0812">Transmembrane</keyword>
<keyword evidence="3" id="KW-0472">Membrane</keyword>
<keyword evidence="6" id="KW-0675">Receptor</keyword>
<organism evidence="6 7">
    <name type="scientific">Tupaia chinensis</name>
    <name type="common">Chinese tree shrew</name>
    <name type="synonym">Tupaia belangeri chinensis</name>
    <dbReference type="NCBI Taxonomy" id="246437"/>
    <lineage>
        <taxon>Eukaryota</taxon>
        <taxon>Metazoa</taxon>
        <taxon>Chordata</taxon>
        <taxon>Craniata</taxon>
        <taxon>Vertebrata</taxon>
        <taxon>Euteleostomi</taxon>
        <taxon>Mammalia</taxon>
        <taxon>Eutheria</taxon>
        <taxon>Euarchontoglires</taxon>
        <taxon>Scandentia</taxon>
        <taxon>Tupaiidae</taxon>
        <taxon>Tupaia</taxon>
    </lineage>
</organism>
<dbReference type="Gene3D" id="2.10.50.10">
    <property type="entry name" value="Tumor Necrosis Factor Receptor, subunit A, domain 2"/>
    <property type="match status" value="1"/>
</dbReference>
<dbReference type="Proteomes" id="UP000011518">
    <property type="component" value="Unassembled WGS sequence"/>
</dbReference>
<dbReference type="GO" id="GO:0004888">
    <property type="term" value="F:transmembrane signaling receptor activity"/>
    <property type="evidence" value="ECO:0007669"/>
    <property type="project" value="InterPro"/>
</dbReference>
<proteinExistence type="predicted"/>
<dbReference type="PROSITE" id="PS00652">
    <property type="entry name" value="TNFR_NGFR_1"/>
    <property type="match status" value="1"/>
</dbReference>
<protein>
    <submittedName>
        <fullName evidence="6">Tumor necrosis factor receptor superfamily member 8</fullName>
    </submittedName>
</protein>
<dbReference type="STRING" id="246437.L9L5E8"/>
<reference evidence="7" key="1">
    <citation type="submission" date="2012-07" db="EMBL/GenBank/DDBJ databases">
        <title>Genome of the Chinese tree shrew, a rising model animal genetically related to primates.</title>
        <authorList>
            <person name="Zhang G."/>
            <person name="Fan Y."/>
            <person name="Yao Y."/>
            <person name="Huang Z."/>
        </authorList>
    </citation>
    <scope>NUCLEOTIDE SEQUENCE [LARGE SCALE GENOMIC DNA]</scope>
</reference>
<feature type="signal peptide" evidence="4">
    <location>
        <begin position="1"/>
        <end position="18"/>
    </location>
</feature>
<feature type="region of interest" description="Disordered" evidence="2">
    <location>
        <begin position="177"/>
        <end position="199"/>
    </location>
</feature>